<dbReference type="PROSITE" id="PS51346">
    <property type="entry name" value="PROKAR_ZN_DEPEND_PLPC_2"/>
    <property type="match status" value="1"/>
</dbReference>
<dbReference type="RefSeq" id="WP_099082303.1">
    <property type="nucleotide sequence ID" value="NZ_AWQQ01000024.1"/>
</dbReference>
<dbReference type="EMBL" id="AWQQ01000024">
    <property type="protein sequence ID" value="PHJ39323.1"/>
    <property type="molecule type" value="Genomic_DNA"/>
</dbReference>
<evidence type="ECO:0000256" key="3">
    <source>
        <dbReference type="ARBA" id="ARBA00022525"/>
    </source>
</evidence>
<dbReference type="Proteomes" id="UP000222564">
    <property type="component" value="Unassembled WGS sequence"/>
</dbReference>
<keyword evidence="6" id="KW-0378">Hydrolase</keyword>
<evidence type="ECO:0000256" key="6">
    <source>
        <dbReference type="ARBA" id="ARBA00022801"/>
    </source>
</evidence>
<dbReference type="Gene3D" id="1.10.575.10">
    <property type="entry name" value="P1 Nuclease"/>
    <property type="match status" value="1"/>
</dbReference>
<proteinExistence type="predicted"/>
<reference evidence="10 11" key="1">
    <citation type="submission" date="2013-09" db="EMBL/GenBank/DDBJ databases">
        <title>Biodegradation of hydrocarbons in the deep terrestrial subsurface : characterization of a microbial consortium composed of two Desulfotomaculum species originating from a deep geological formation.</title>
        <authorList>
            <person name="Aullo T."/>
            <person name="Berlendis S."/>
            <person name="Lascourreges J.-F."/>
            <person name="Dessort D."/>
            <person name="Saint-Laurent S."/>
            <person name="Schraauwers B."/>
            <person name="Mas J."/>
            <person name="Magot M."/>
            <person name="Ranchou-Peyruse A."/>
        </authorList>
    </citation>
    <scope>NUCLEOTIDE SEQUENCE [LARGE SCALE GENOMIC DNA]</scope>
    <source>
        <strain evidence="10 11">Bs107</strain>
    </source>
</reference>
<comment type="caution">
    <text evidence="10">The sequence shown here is derived from an EMBL/GenBank/DDBJ whole genome shotgun (WGS) entry which is preliminary data.</text>
</comment>
<gene>
    <name evidence="10" type="ORF">P378_04125</name>
</gene>
<keyword evidence="3" id="KW-0964">Secreted</keyword>
<evidence type="ECO:0000256" key="8">
    <source>
        <dbReference type="ARBA" id="ARBA00031285"/>
    </source>
</evidence>
<keyword evidence="5" id="KW-0732">Signal</keyword>
<protein>
    <recommendedName>
        <fullName evidence="2">Phospholipase C</fullName>
        <ecNumber evidence="1">3.1.4.3</ecNumber>
    </recommendedName>
    <alternativeName>
        <fullName evidence="8">Phosphatidylcholine cholinephosphohydrolase</fullName>
    </alternativeName>
</protein>
<dbReference type="InterPro" id="IPR001531">
    <property type="entry name" value="Zn_PLipaseC"/>
</dbReference>
<keyword evidence="11" id="KW-1185">Reference proteome</keyword>
<dbReference type="SMART" id="SM00770">
    <property type="entry name" value="Zn_dep_PLPC"/>
    <property type="match status" value="1"/>
</dbReference>
<dbReference type="GO" id="GO:0008270">
    <property type="term" value="F:zinc ion binding"/>
    <property type="evidence" value="ECO:0007669"/>
    <property type="project" value="InterPro"/>
</dbReference>
<feature type="domain" description="Zn-dependent PLC" evidence="9">
    <location>
        <begin position="23"/>
        <end position="229"/>
    </location>
</feature>
<evidence type="ECO:0000259" key="9">
    <source>
        <dbReference type="PROSITE" id="PS51346"/>
    </source>
</evidence>
<evidence type="ECO:0000256" key="1">
    <source>
        <dbReference type="ARBA" id="ARBA00012018"/>
    </source>
</evidence>
<keyword evidence="4" id="KW-0479">Metal-binding</keyword>
<dbReference type="InterPro" id="IPR029002">
    <property type="entry name" value="PLPC/GPLD1"/>
</dbReference>
<dbReference type="CDD" id="cd11009">
    <property type="entry name" value="Zn_dep_PLPC"/>
    <property type="match status" value="1"/>
</dbReference>
<name>A0A2C6MIG5_9FIRM</name>
<organism evidence="10 11">
    <name type="scientific">Desulforamulus profundi</name>
    <dbReference type="NCBI Taxonomy" id="1383067"/>
    <lineage>
        <taxon>Bacteria</taxon>
        <taxon>Bacillati</taxon>
        <taxon>Bacillota</taxon>
        <taxon>Clostridia</taxon>
        <taxon>Eubacteriales</taxon>
        <taxon>Peptococcaceae</taxon>
        <taxon>Desulforamulus</taxon>
    </lineage>
</organism>
<dbReference type="EC" id="3.1.4.3" evidence="1"/>
<accession>A0A2C6MIG5</accession>
<dbReference type="SUPFAM" id="SSF48537">
    <property type="entry name" value="Phospholipase C/P1 nuclease"/>
    <property type="match status" value="1"/>
</dbReference>
<evidence type="ECO:0000313" key="11">
    <source>
        <dbReference type="Proteomes" id="UP000222564"/>
    </source>
</evidence>
<evidence type="ECO:0000313" key="10">
    <source>
        <dbReference type="EMBL" id="PHJ39323.1"/>
    </source>
</evidence>
<keyword evidence="7" id="KW-0862">Zinc</keyword>
<dbReference type="GO" id="GO:0034480">
    <property type="term" value="F:phosphatidylcholine phospholipase C activity"/>
    <property type="evidence" value="ECO:0007669"/>
    <property type="project" value="UniProtKB-EC"/>
</dbReference>
<evidence type="ECO:0000256" key="2">
    <source>
        <dbReference type="ARBA" id="ARBA00018391"/>
    </source>
</evidence>
<evidence type="ECO:0000256" key="4">
    <source>
        <dbReference type="ARBA" id="ARBA00022723"/>
    </source>
</evidence>
<sequence length="229" mass="26317">MLDVTAMFSWSVSTATKYISSFPIPVEWVRGTSSTHPFINQQARQVLMNDGHRQAAQFFNMFADQLDSGVVWVDNGLQSTCHLYDPDTKSGMWHWPSAAEKCKEFYHKALRLWQNKKHARAMFYLGAALHLVQDVCAPHHASCRIFSGHVDFESWAEKRKFNYLTEKGGIYGISDQPEEWIAENAKIAKQYYSLVNQGLPDDYHRATTILLPRAQHTTAGFLLHFYNQL</sequence>
<evidence type="ECO:0000256" key="5">
    <source>
        <dbReference type="ARBA" id="ARBA00022729"/>
    </source>
</evidence>
<dbReference type="InterPro" id="IPR008947">
    <property type="entry name" value="PLipase_C/P1_nuclease_dom_sf"/>
</dbReference>
<dbReference type="OrthoDB" id="1677163at2"/>
<dbReference type="AlphaFoldDB" id="A0A2C6MIG5"/>
<dbReference type="Pfam" id="PF00882">
    <property type="entry name" value="Zn_dep_PLPC"/>
    <property type="match status" value="1"/>
</dbReference>
<evidence type="ECO:0000256" key="7">
    <source>
        <dbReference type="ARBA" id="ARBA00022833"/>
    </source>
</evidence>